<sequence length="84" mass="9768">MNMSERIDLLTGEKAGVRVGLAEKLARILYTNHFSVEVWLENENLAAARKDLTDDEINLALKMRDEKIDNYFRENSIDHMPPYD</sequence>
<comment type="caution">
    <text evidence="1">The sequence shown here is derived from an EMBL/GenBank/DDBJ whole genome shotgun (WGS) entry which is preliminary data.</text>
</comment>
<protein>
    <submittedName>
        <fullName evidence="1">Uncharacterized protein</fullName>
    </submittedName>
</protein>
<dbReference type="EMBL" id="LBWB01000009">
    <property type="protein sequence ID" value="KKR00796.1"/>
    <property type="molecule type" value="Genomic_DNA"/>
</dbReference>
<dbReference type="Proteomes" id="UP000033881">
    <property type="component" value="Unassembled WGS sequence"/>
</dbReference>
<evidence type="ECO:0000313" key="2">
    <source>
        <dbReference type="Proteomes" id="UP000033881"/>
    </source>
</evidence>
<gene>
    <name evidence="1" type="ORF">UT24_C0009G0113</name>
</gene>
<dbReference type="STRING" id="1618574.UT24_C0009G0113"/>
<dbReference type="AlphaFoldDB" id="A0A0G0MK95"/>
<name>A0A0G0MK95_9BACT</name>
<evidence type="ECO:0000313" key="1">
    <source>
        <dbReference type="EMBL" id="KKR00796.1"/>
    </source>
</evidence>
<organism evidence="1 2">
    <name type="scientific">Candidatus Woesebacteria bacterium GW2011_GWB1_39_12</name>
    <dbReference type="NCBI Taxonomy" id="1618574"/>
    <lineage>
        <taxon>Bacteria</taxon>
        <taxon>Candidatus Woeseibacteriota</taxon>
    </lineage>
</organism>
<reference evidence="1 2" key="1">
    <citation type="journal article" date="2015" name="Nature">
        <title>rRNA introns, odd ribosomes, and small enigmatic genomes across a large radiation of phyla.</title>
        <authorList>
            <person name="Brown C.T."/>
            <person name="Hug L.A."/>
            <person name="Thomas B.C."/>
            <person name="Sharon I."/>
            <person name="Castelle C.J."/>
            <person name="Singh A."/>
            <person name="Wilkins M.J."/>
            <person name="Williams K.H."/>
            <person name="Banfield J.F."/>
        </authorList>
    </citation>
    <scope>NUCLEOTIDE SEQUENCE [LARGE SCALE GENOMIC DNA]</scope>
</reference>
<accession>A0A0G0MK95</accession>
<proteinExistence type="predicted"/>